<evidence type="ECO:0000313" key="5">
    <source>
        <dbReference type="Proteomes" id="UP000693970"/>
    </source>
</evidence>
<proteinExistence type="predicted"/>
<keyword evidence="3" id="KW-0732">Signal</keyword>
<accession>A0A9K3KSY3</accession>
<comment type="caution">
    <text evidence="4">The sequence shown here is derived from an EMBL/GenBank/DDBJ whole genome shotgun (WGS) entry which is preliminary data.</text>
</comment>
<reference evidence="4" key="1">
    <citation type="journal article" date="2021" name="Sci. Rep.">
        <title>Diploid genomic architecture of Nitzschia inconspicua, an elite biomass production diatom.</title>
        <authorList>
            <person name="Oliver A."/>
            <person name="Podell S."/>
            <person name="Pinowska A."/>
            <person name="Traller J.C."/>
            <person name="Smith S.R."/>
            <person name="McClure R."/>
            <person name="Beliaev A."/>
            <person name="Bohutskyi P."/>
            <person name="Hill E.A."/>
            <person name="Rabines A."/>
            <person name="Zheng H."/>
            <person name="Allen L.Z."/>
            <person name="Kuo A."/>
            <person name="Grigoriev I.V."/>
            <person name="Allen A.E."/>
            <person name="Hazlebeck D."/>
            <person name="Allen E.E."/>
        </authorList>
    </citation>
    <scope>NUCLEOTIDE SEQUENCE</scope>
    <source>
        <strain evidence="4">Hildebrandi</strain>
    </source>
</reference>
<name>A0A9K3KSY3_9STRA</name>
<keyword evidence="1" id="KW-0378">Hydrolase</keyword>
<dbReference type="PROSITE" id="PS00616">
    <property type="entry name" value="HIS_ACID_PHOSPHAT_1"/>
    <property type="match status" value="1"/>
</dbReference>
<keyword evidence="5" id="KW-1185">Reference proteome</keyword>
<feature type="signal peptide" evidence="3">
    <location>
        <begin position="1"/>
        <end position="25"/>
    </location>
</feature>
<keyword evidence="2" id="KW-0472">Membrane</keyword>
<dbReference type="InterPro" id="IPR050645">
    <property type="entry name" value="Histidine_acid_phosphatase"/>
</dbReference>
<dbReference type="PROSITE" id="PS00778">
    <property type="entry name" value="HIS_ACID_PHOSPHAT_2"/>
    <property type="match status" value="1"/>
</dbReference>
<evidence type="ECO:0000313" key="4">
    <source>
        <dbReference type="EMBL" id="KAG7348483.1"/>
    </source>
</evidence>
<protein>
    <submittedName>
        <fullName evidence="4">Histidine phosphatase superfamily branch 2 protein</fullName>
    </submittedName>
</protein>
<sequence>MLPPRLVRSLIFLEVITIFALDTSAASTGSSLPEDPVYPSINGFYQRYSQYPEYCSTPQHMENRRIPPLQNNPSPEIGDTRLIHVTAVIRHGARTPWSADMYCWDGYWEDQETGVWDCNLTTFMAQSMMTGGNQEMHQPTCLFEKRYDALLFPQDQLTNELNGTCQMGQLLYQGYEQQLQNGKILREAYGYHKGEFSHDERMRLIDLSLQDYVPWHQDHLHFRADDDQRTVMSGQVLLRSLFQVELVQVYQTTNQYPVIPLHIADRDRDILDANDRACPRLKQIQDQATQSQEYQDFDNSPTSQEVRRYMFDRLKMSNQSRNSILDCLMCTICTDRPLPEAINDYDGSNDNWFARLAEYDIQTYTKLMKYNDSEYAKLALGPLWYEIMRNINPLVVGPSNGHDEEQVKIKAPKFALFSGHDTTIMPLLASLGTRLWNDTDWVPYATLMTIEIHELIDRQSDAKVYTSNFAFRLLYNGKVLTSLVEGCPENADLCDIVHFQSKVNPIATRNTDCSVPDDPTKGSASAGFWSLESSEGMALLATLVIGSCLCGSLLTLLMLNKRFSRYSGRSKVDNNSAWTIDDDDDCGLELPEGDFQDEPAK</sequence>
<keyword evidence="2" id="KW-1133">Transmembrane helix</keyword>
<dbReference type="AlphaFoldDB" id="A0A9K3KSY3"/>
<dbReference type="Pfam" id="PF00328">
    <property type="entry name" value="His_Phos_2"/>
    <property type="match status" value="1"/>
</dbReference>
<dbReference type="Proteomes" id="UP000693970">
    <property type="component" value="Unassembled WGS sequence"/>
</dbReference>
<dbReference type="CDD" id="cd07061">
    <property type="entry name" value="HP_HAP_like"/>
    <property type="match status" value="1"/>
</dbReference>
<dbReference type="PANTHER" id="PTHR11567">
    <property type="entry name" value="ACID PHOSPHATASE-RELATED"/>
    <property type="match status" value="1"/>
</dbReference>
<dbReference type="InterPro" id="IPR000560">
    <property type="entry name" value="His_Pase_clade-2"/>
</dbReference>
<dbReference type="PANTHER" id="PTHR11567:SF110">
    <property type="entry name" value="2-PHOSPHOXYLOSE PHOSPHATASE 1"/>
    <property type="match status" value="1"/>
</dbReference>
<keyword evidence="2" id="KW-0812">Transmembrane</keyword>
<dbReference type="GO" id="GO:0016791">
    <property type="term" value="F:phosphatase activity"/>
    <property type="evidence" value="ECO:0007669"/>
    <property type="project" value="TreeGrafter"/>
</dbReference>
<dbReference type="InterPro" id="IPR033379">
    <property type="entry name" value="Acid_Pase_AS"/>
</dbReference>
<evidence type="ECO:0000256" key="2">
    <source>
        <dbReference type="SAM" id="Phobius"/>
    </source>
</evidence>
<organism evidence="4 5">
    <name type="scientific">Nitzschia inconspicua</name>
    <dbReference type="NCBI Taxonomy" id="303405"/>
    <lineage>
        <taxon>Eukaryota</taxon>
        <taxon>Sar</taxon>
        <taxon>Stramenopiles</taxon>
        <taxon>Ochrophyta</taxon>
        <taxon>Bacillariophyta</taxon>
        <taxon>Bacillariophyceae</taxon>
        <taxon>Bacillariophycidae</taxon>
        <taxon>Bacillariales</taxon>
        <taxon>Bacillariaceae</taxon>
        <taxon>Nitzschia</taxon>
    </lineage>
</organism>
<gene>
    <name evidence="4" type="ORF">IV203_017188</name>
</gene>
<dbReference type="EMBL" id="JAGRRH010000020">
    <property type="protein sequence ID" value="KAG7348483.1"/>
    <property type="molecule type" value="Genomic_DNA"/>
</dbReference>
<dbReference type="OrthoDB" id="10257284at2759"/>
<evidence type="ECO:0000256" key="3">
    <source>
        <dbReference type="SAM" id="SignalP"/>
    </source>
</evidence>
<feature type="transmembrane region" description="Helical" evidence="2">
    <location>
        <begin position="537"/>
        <end position="559"/>
    </location>
</feature>
<reference evidence="4" key="2">
    <citation type="submission" date="2021-04" db="EMBL/GenBank/DDBJ databases">
        <authorList>
            <person name="Podell S."/>
        </authorList>
    </citation>
    <scope>NUCLEOTIDE SEQUENCE</scope>
    <source>
        <strain evidence="4">Hildebrandi</strain>
    </source>
</reference>
<evidence type="ECO:0000256" key="1">
    <source>
        <dbReference type="ARBA" id="ARBA00022801"/>
    </source>
</evidence>
<feature type="chain" id="PRO_5039906389" evidence="3">
    <location>
        <begin position="26"/>
        <end position="601"/>
    </location>
</feature>